<keyword evidence="8" id="KW-0325">Glycoprotein</keyword>
<feature type="signal peptide" evidence="10">
    <location>
        <begin position="1"/>
        <end position="19"/>
    </location>
</feature>
<evidence type="ECO:0000256" key="6">
    <source>
        <dbReference type="ARBA" id="ARBA00022729"/>
    </source>
</evidence>
<dbReference type="EC" id="3.4.16.-" evidence="10"/>
<evidence type="ECO:0000256" key="5">
    <source>
        <dbReference type="ARBA" id="ARBA00022670"/>
    </source>
</evidence>
<dbReference type="GO" id="GO:0004185">
    <property type="term" value="F:serine-type carboxypeptidase activity"/>
    <property type="evidence" value="ECO:0007669"/>
    <property type="project" value="UniProtKB-UniRule"/>
</dbReference>
<proteinExistence type="inferred from homology"/>
<dbReference type="Pfam" id="PF00450">
    <property type="entry name" value="Peptidase_S10"/>
    <property type="match status" value="1"/>
</dbReference>
<reference evidence="11" key="3">
    <citation type="submission" date="2012-09" db="EMBL/GenBank/DDBJ databases">
        <authorList>
            <consortium name="VectorBase"/>
        </authorList>
    </citation>
    <scope>NUCLEOTIDE SEQUENCE</scope>
    <source>
        <strain evidence="11">Liverpool</strain>
    </source>
</reference>
<dbReference type="STRING" id="7159.Q173P0"/>
<evidence type="ECO:0000256" key="7">
    <source>
        <dbReference type="ARBA" id="ARBA00022801"/>
    </source>
</evidence>
<dbReference type="AlphaFoldDB" id="Q173P0"/>
<dbReference type="PANTHER" id="PTHR11802">
    <property type="entry name" value="SERINE PROTEASE FAMILY S10 SERINE CARBOXYPEPTIDASE"/>
    <property type="match status" value="1"/>
</dbReference>
<keyword evidence="4 10" id="KW-0121">Carboxypeptidase</keyword>
<evidence type="ECO:0000256" key="4">
    <source>
        <dbReference type="ARBA" id="ARBA00022645"/>
    </source>
</evidence>
<feature type="non-terminal residue" evidence="11">
    <location>
        <position position="1"/>
    </location>
</feature>
<dbReference type="PROSITE" id="PS00131">
    <property type="entry name" value="CARBOXYPEPT_SER_SER"/>
    <property type="match status" value="1"/>
</dbReference>
<dbReference type="Proteomes" id="UP000682892">
    <property type="component" value="Chromosome 3"/>
</dbReference>
<keyword evidence="3" id="KW-0964">Secreted</keyword>
<evidence type="ECO:0000313" key="11">
    <source>
        <dbReference type="EMBL" id="EAT41297.1"/>
    </source>
</evidence>
<dbReference type="HOGENOM" id="CLU_008523_1_0_1"/>
<reference evidence="11" key="2">
    <citation type="journal article" date="2007" name="Science">
        <title>Genome sequence of Aedes aegypti, a major arbovirus vector.</title>
        <authorList>
            <person name="Nene V."/>
            <person name="Wortman J.R."/>
            <person name="Lawson D."/>
            <person name="Haas B."/>
            <person name="Kodira C."/>
            <person name="Tu Z.J."/>
            <person name="Loftus B."/>
            <person name="Xi Z."/>
            <person name="Megy K."/>
            <person name="Grabherr M."/>
            <person name="Ren Q."/>
            <person name="Zdobnov E.M."/>
            <person name="Lobo N.F."/>
            <person name="Campbell K.S."/>
            <person name="Brown S.E."/>
            <person name="Bonaldo M.F."/>
            <person name="Zhu J."/>
            <person name="Sinkins S.P."/>
            <person name="Hogenkamp D.G."/>
            <person name="Amedeo P."/>
            <person name="Arensburger P."/>
            <person name="Atkinson P.W."/>
            <person name="Bidwell S."/>
            <person name="Biedler J."/>
            <person name="Birney E."/>
            <person name="Bruggner R.V."/>
            <person name="Costas J."/>
            <person name="Coy M.R."/>
            <person name="Crabtree J."/>
            <person name="Crawford M."/>
            <person name="Debruyn B."/>
            <person name="Decaprio D."/>
            <person name="Eiglmeier K."/>
            <person name="Eisenstadt E."/>
            <person name="El-Dorry H."/>
            <person name="Gelbart W.M."/>
            <person name="Gomes S.L."/>
            <person name="Hammond M."/>
            <person name="Hannick L.I."/>
            <person name="Hogan J.R."/>
            <person name="Holmes M.H."/>
            <person name="Jaffe D."/>
            <person name="Johnston J.S."/>
            <person name="Kennedy R.C."/>
            <person name="Koo H."/>
            <person name="Kravitz S."/>
            <person name="Kriventseva E.V."/>
            <person name="Kulp D."/>
            <person name="Labutti K."/>
            <person name="Lee E."/>
            <person name="Li S."/>
            <person name="Lovin D.D."/>
            <person name="Mao C."/>
            <person name="Mauceli E."/>
            <person name="Menck C.F."/>
            <person name="Miller J.R."/>
            <person name="Montgomery P."/>
            <person name="Mori A."/>
            <person name="Nascimento A.L."/>
            <person name="Naveira H.F."/>
            <person name="Nusbaum C."/>
            <person name="O'leary S."/>
            <person name="Orvis J."/>
            <person name="Pertea M."/>
            <person name="Quesneville H."/>
            <person name="Reidenbach K.R."/>
            <person name="Rogers Y.H."/>
            <person name="Roth C.W."/>
            <person name="Schneider J.R."/>
            <person name="Schatz M."/>
            <person name="Shumway M."/>
            <person name="Stanke M."/>
            <person name="Stinson E.O."/>
            <person name="Tubio J.M."/>
            <person name="Vanzee J.P."/>
            <person name="Verjovski-Almeida S."/>
            <person name="Werner D."/>
            <person name="White O."/>
            <person name="Wyder S."/>
            <person name="Zeng Q."/>
            <person name="Zhao Q."/>
            <person name="Zhao Y."/>
            <person name="Hill C.A."/>
            <person name="Raikhel A.S."/>
            <person name="Soares M.B."/>
            <person name="Knudson D.L."/>
            <person name="Lee N.H."/>
            <person name="Galagan J."/>
            <person name="Salzberg S.L."/>
            <person name="Paulsen I.T."/>
            <person name="Dimopoulos G."/>
            <person name="Collins F.H."/>
            <person name="Birren B."/>
            <person name="Fraser-Liggett C.M."/>
            <person name="Severson D.W."/>
        </authorList>
    </citation>
    <scope>NUCLEOTIDE SEQUENCE [LARGE SCALE GENOMIC DNA]</scope>
    <source>
        <strain evidence="11">Liverpool</strain>
    </source>
</reference>
<organism evidence="11 12">
    <name type="scientific">Aedes aegypti</name>
    <name type="common">Yellowfever mosquito</name>
    <name type="synonym">Culex aegypti</name>
    <dbReference type="NCBI Taxonomy" id="7159"/>
    <lineage>
        <taxon>Eukaryota</taxon>
        <taxon>Metazoa</taxon>
        <taxon>Ecdysozoa</taxon>
        <taxon>Arthropoda</taxon>
        <taxon>Hexapoda</taxon>
        <taxon>Insecta</taxon>
        <taxon>Pterygota</taxon>
        <taxon>Neoptera</taxon>
        <taxon>Endopterygota</taxon>
        <taxon>Diptera</taxon>
        <taxon>Nematocera</taxon>
        <taxon>Culicoidea</taxon>
        <taxon>Culicidae</taxon>
        <taxon>Culicinae</taxon>
        <taxon>Aedini</taxon>
        <taxon>Aedes</taxon>
        <taxon>Stegomyia</taxon>
    </lineage>
</organism>
<evidence type="ECO:0000256" key="8">
    <source>
        <dbReference type="ARBA" id="ARBA00023180"/>
    </source>
</evidence>
<dbReference type="PaxDb" id="7159-AAEL007057-PA"/>
<evidence type="ECO:0000313" key="12">
    <source>
        <dbReference type="Proteomes" id="UP000682892"/>
    </source>
</evidence>
<name>Q173P0_AEDAE</name>
<accession>Q173P0</accession>
<dbReference type="OMA" id="GIDCYNV"/>
<dbReference type="PRINTS" id="PR00724">
    <property type="entry name" value="CRBOXYPTASEC"/>
</dbReference>
<dbReference type="InterPro" id="IPR029058">
    <property type="entry name" value="AB_hydrolase_fold"/>
</dbReference>
<comment type="subcellular location">
    <subcellularLocation>
        <location evidence="1">Secreted</location>
    </subcellularLocation>
</comment>
<evidence type="ECO:0000256" key="10">
    <source>
        <dbReference type="RuleBase" id="RU361156"/>
    </source>
</evidence>
<comment type="function">
    <text evidence="9">May be involved in vascular wall and kidney homeostasis.</text>
</comment>
<dbReference type="InterPro" id="IPR001563">
    <property type="entry name" value="Peptidase_S10"/>
</dbReference>
<dbReference type="VEuPathDB" id="VectorBase:AAEL007057"/>
<comment type="similarity">
    <text evidence="2 10">Belongs to the peptidase S10 family.</text>
</comment>
<gene>
    <name evidence="11" type="ORF">AaeL_AAEL007057</name>
</gene>
<keyword evidence="7 10" id="KW-0378">Hydrolase</keyword>
<evidence type="ECO:0000256" key="2">
    <source>
        <dbReference type="ARBA" id="ARBA00009431"/>
    </source>
</evidence>
<dbReference type="PhylomeDB" id="Q173P0"/>
<dbReference type="EMBL" id="CH477418">
    <property type="protein sequence ID" value="EAT41297.1"/>
    <property type="molecule type" value="Genomic_DNA"/>
</dbReference>
<dbReference type="SUPFAM" id="SSF53474">
    <property type="entry name" value="alpha/beta-Hydrolases"/>
    <property type="match status" value="1"/>
</dbReference>
<protein>
    <recommendedName>
        <fullName evidence="10">Carboxypeptidase</fullName>
        <ecNumber evidence="10">3.4.16.-</ecNumber>
    </recommendedName>
</protein>
<keyword evidence="5 10" id="KW-0645">Protease</keyword>
<dbReference type="GO" id="GO:0006508">
    <property type="term" value="P:proteolysis"/>
    <property type="evidence" value="ECO:0007669"/>
    <property type="project" value="UniProtKB-KW"/>
</dbReference>
<sequence length="437" mass="49728">RYNVLINFVQLLNFSTYLAVHYLGFGPSRQDWGFEEVRHGAHMFWWLFYVTDLTVDHYSERPIVIWLQGGPGGSSTGYGNFEEIGPLDLDLQERPHTWVKYCNVLFIDNPVGTGFSYVEDPSLLSSNNEQIAQDLVTLMRQFYNIFPEFKKTPLHIFSESYGGKMAVQFAYLLDQAVRDQSIASDLRSVALGAPWISPEDSIMSWSEFLLNLGFVDTKGYAVIQKAAQNIQNLIHTNETKKATEIWKSMQHIVTKEAIGIDCYNVLTPQKFTSASVTKDDDDESKYILYNIVTFLQFGDDDHQVAHATALGIPSHVQWGSQKDMVFEALNEDFMKPTTNIVEMLLNGTDLNIIIYTGQLDLVVSTPGTLRWVEKLQWPGREGYLDAPREGIGHEGVLEGYEKCYGKLSMYWINRAGHMAPVDNHKAVQYILEKHILV</sequence>
<evidence type="ECO:0000256" key="3">
    <source>
        <dbReference type="ARBA" id="ARBA00022525"/>
    </source>
</evidence>
<dbReference type="PANTHER" id="PTHR11802:SF3">
    <property type="entry name" value="RETINOID-INDUCIBLE SERINE CARBOXYPEPTIDASE"/>
    <property type="match status" value="1"/>
</dbReference>
<dbReference type="FunFam" id="3.40.50.1820:FF:000075">
    <property type="entry name" value="Carboxypeptidase"/>
    <property type="match status" value="1"/>
</dbReference>
<reference evidence="11" key="1">
    <citation type="submission" date="2005-10" db="EMBL/GenBank/DDBJ databases">
        <authorList>
            <person name="Loftus B.J."/>
            <person name="Nene V.M."/>
            <person name="Hannick L.I."/>
            <person name="Bidwell S."/>
            <person name="Haas B."/>
            <person name="Amedeo P."/>
            <person name="Orvis J."/>
            <person name="Wortman J.R."/>
            <person name="White O.R."/>
            <person name="Salzberg S."/>
            <person name="Shumway M."/>
            <person name="Koo H."/>
            <person name="Zhao Y."/>
            <person name="Holmes M."/>
            <person name="Miller J."/>
            <person name="Schatz M."/>
            <person name="Pop M."/>
            <person name="Pai G."/>
            <person name="Utterback T."/>
            <person name="Rogers Y.-H."/>
            <person name="Kravitz S."/>
            <person name="Fraser C.M."/>
        </authorList>
    </citation>
    <scope>NUCLEOTIDE SEQUENCE</scope>
    <source>
        <strain evidence="11">Liverpool</strain>
    </source>
</reference>
<dbReference type="InterPro" id="IPR018202">
    <property type="entry name" value="Ser_caboxypep_ser_AS"/>
</dbReference>
<evidence type="ECO:0000256" key="9">
    <source>
        <dbReference type="ARBA" id="ARBA00055847"/>
    </source>
</evidence>
<evidence type="ECO:0000256" key="1">
    <source>
        <dbReference type="ARBA" id="ARBA00004613"/>
    </source>
</evidence>
<dbReference type="Gene3D" id="3.40.50.1820">
    <property type="entry name" value="alpha/beta hydrolase"/>
    <property type="match status" value="1"/>
</dbReference>
<keyword evidence="6 10" id="KW-0732">Signal</keyword>
<dbReference type="eggNOG" id="KOG1283">
    <property type="taxonomic scope" value="Eukaryota"/>
</dbReference>
<dbReference type="GO" id="GO:0005576">
    <property type="term" value="C:extracellular region"/>
    <property type="evidence" value="ECO:0007669"/>
    <property type="project" value="UniProtKB-SubCell"/>
</dbReference>
<feature type="chain" id="PRO_5014205764" description="Carboxypeptidase" evidence="10">
    <location>
        <begin position="20"/>
        <end position="437"/>
    </location>
</feature>